<feature type="transmembrane region" description="Helical" evidence="7">
    <location>
        <begin position="124"/>
        <end position="149"/>
    </location>
</feature>
<comment type="similarity">
    <text evidence="5">Belongs to the SAT4 family.</text>
</comment>
<dbReference type="PANTHER" id="PTHR33048">
    <property type="entry name" value="PTH11-LIKE INTEGRAL MEMBRANE PROTEIN (AFU_ORTHOLOGUE AFUA_5G11245)"/>
    <property type="match status" value="1"/>
</dbReference>
<feature type="transmembrane region" description="Helical" evidence="7">
    <location>
        <begin position="87"/>
        <end position="112"/>
    </location>
</feature>
<evidence type="ECO:0000256" key="7">
    <source>
        <dbReference type="SAM" id="Phobius"/>
    </source>
</evidence>
<feature type="transmembrane region" description="Helical" evidence="7">
    <location>
        <begin position="203"/>
        <end position="223"/>
    </location>
</feature>
<dbReference type="GO" id="GO:0016020">
    <property type="term" value="C:membrane"/>
    <property type="evidence" value="ECO:0007669"/>
    <property type="project" value="UniProtKB-SubCell"/>
</dbReference>
<name>A0A9W4UQC6_9PLEO</name>
<feature type="transmembrane region" description="Helical" evidence="7">
    <location>
        <begin position="42"/>
        <end position="67"/>
    </location>
</feature>
<comment type="subcellular location">
    <subcellularLocation>
        <location evidence="1">Membrane</location>
        <topology evidence="1">Multi-pass membrane protein</topology>
    </subcellularLocation>
</comment>
<feature type="compositionally biased region" description="Polar residues" evidence="6">
    <location>
        <begin position="296"/>
        <end position="305"/>
    </location>
</feature>
<dbReference type="InterPro" id="IPR052337">
    <property type="entry name" value="SAT4-like"/>
</dbReference>
<accession>A0A9W4UQC6</accession>
<dbReference type="OrthoDB" id="444631at2759"/>
<evidence type="ECO:0000256" key="6">
    <source>
        <dbReference type="SAM" id="MobiDB-lite"/>
    </source>
</evidence>
<comment type="caution">
    <text evidence="9">The sequence shown here is derived from an EMBL/GenBank/DDBJ whole genome shotgun (WGS) entry which is preliminary data.</text>
</comment>
<evidence type="ECO:0000256" key="1">
    <source>
        <dbReference type="ARBA" id="ARBA00004141"/>
    </source>
</evidence>
<feature type="region of interest" description="Disordered" evidence="6">
    <location>
        <begin position="280"/>
        <end position="307"/>
    </location>
</feature>
<evidence type="ECO:0000259" key="8">
    <source>
        <dbReference type="Pfam" id="PF20684"/>
    </source>
</evidence>
<evidence type="ECO:0000256" key="2">
    <source>
        <dbReference type="ARBA" id="ARBA00022692"/>
    </source>
</evidence>
<dbReference type="Pfam" id="PF20684">
    <property type="entry name" value="Fung_rhodopsin"/>
    <property type="match status" value="1"/>
</dbReference>
<gene>
    <name evidence="9" type="ORF">PDIGIT_LOCUS13089</name>
</gene>
<evidence type="ECO:0000313" key="9">
    <source>
        <dbReference type="EMBL" id="CAI6339924.1"/>
    </source>
</evidence>
<dbReference type="PANTHER" id="PTHR33048:SF114">
    <property type="entry name" value="MEMBRANE PROTEIN PTH11-LIKE, PUTATIVE (AFU_ORTHOLOGUE AFUA_7G06620)-RELATED"/>
    <property type="match status" value="1"/>
</dbReference>
<feature type="transmembrane region" description="Helical" evidence="7">
    <location>
        <begin position="243"/>
        <end position="262"/>
    </location>
</feature>
<evidence type="ECO:0000256" key="5">
    <source>
        <dbReference type="ARBA" id="ARBA00038359"/>
    </source>
</evidence>
<dbReference type="InterPro" id="IPR049326">
    <property type="entry name" value="Rhodopsin_dom_fungi"/>
</dbReference>
<keyword evidence="3 7" id="KW-1133">Transmembrane helix</keyword>
<feature type="transmembrane region" description="Helical" evidence="7">
    <location>
        <begin position="169"/>
        <end position="191"/>
    </location>
</feature>
<reference evidence="9" key="1">
    <citation type="submission" date="2023-01" db="EMBL/GenBank/DDBJ databases">
        <authorList>
            <person name="Van Ghelder C."/>
            <person name="Rancurel C."/>
        </authorList>
    </citation>
    <scope>NUCLEOTIDE SEQUENCE</scope>
    <source>
        <strain evidence="9">CNCM I-4278</strain>
    </source>
</reference>
<keyword evidence="10" id="KW-1185">Reference proteome</keyword>
<dbReference type="AlphaFoldDB" id="A0A9W4UQC6"/>
<evidence type="ECO:0000256" key="4">
    <source>
        <dbReference type="ARBA" id="ARBA00023136"/>
    </source>
</evidence>
<dbReference type="Proteomes" id="UP001152607">
    <property type="component" value="Unassembled WGS sequence"/>
</dbReference>
<keyword evidence="2 7" id="KW-0812">Transmembrane</keyword>
<keyword evidence="4 7" id="KW-0472">Membrane</keyword>
<feature type="transmembrane region" description="Helical" evidence="7">
    <location>
        <begin position="6"/>
        <end position="30"/>
    </location>
</feature>
<proteinExistence type="inferred from homology"/>
<evidence type="ECO:0000256" key="3">
    <source>
        <dbReference type="ARBA" id="ARBA00022989"/>
    </source>
</evidence>
<evidence type="ECO:0000313" key="10">
    <source>
        <dbReference type="Proteomes" id="UP001152607"/>
    </source>
</evidence>
<protein>
    <recommendedName>
        <fullName evidence="8">Rhodopsin domain-containing protein</fullName>
    </recommendedName>
</protein>
<feature type="compositionally biased region" description="Low complexity" evidence="6">
    <location>
        <begin position="283"/>
        <end position="292"/>
    </location>
</feature>
<sequence>MAETQGPTVISVAIIFATITAVVLILRLFARFHIVKRVGYDDIFIAVACCLSWAFSIVTVLAVNRGLGSHIEDVTSRGVNNMVQYAFNVWLSSIFYNACLGFIKISVLSLYLRLGDQLLRRLSYIMLGVVCCQAGANVLACIFQCWPIKGAYDIRIPDEEKKCININAFYLANAAVNIFTDILTYTLPVHLIINLQVPRGQKIGLAVILSLGLLACVSSIIRITYVPSMLVAEDATWVISSPMYWSVIEINIGILAASIPSFKSIAKTYFPRLLGSSNGGKGNKNSSDKLSGFQKMDNNTGNTKARSIGLRTMERQGKKGMGIETNAERCSDDGSSGDVPFAGLGQIGVRTDIETHYDR</sequence>
<dbReference type="EMBL" id="CAOQHR010000009">
    <property type="protein sequence ID" value="CAI6339924.1"/>
    <property type="molecule type" value="Genomic_DNA"/>
</dbReference>
<feature type="domain" description="Rhodopsin" evidence="8">
    <location>
        <begin position="26"/>
        <end position="266"/>
    </location>
</feature>
<organism evidence="9 10">
    <name type="scientific">Periconia digitata</name>
    <dbReference type="NCBI Taxonomy" id="1303443"/>
    <lineage>
        <taxon>Eukaryota</taxon>
        <taxon>Fungi</taxon>
        <taxon>Dikarya</taxon>
        <taxon>Ascomycota</taxon>
        <taxon>Pezizomycotina</taxon>
        <taxon>Dothideomycetes</taxon>
        <taxon>Pleosporomycetidae</taxon>
        <taxon>Pleosporales</taxon>
        <taxon>Massarineae</taxon>
        <taxon>Periconiaceae</taxon>
        <taxon>Periconia</taxon>
    </lineage>
</organism>